<feature type="non-terminal residue" evidence="1">
    <location>
        <position position="1"/>
    </location>
</feature>
<evidence type="ECO:0000313" key="1">
    <source>
        <dbReference type="EMBL" id="CAH1969855.1"/>
    </source>
</evidence>
<dbReference type="AlphaFoldDB" id="A0A9P0K8Z3"/>
<comment type="caution">
    <text evidence="1">The sequence shown here is derived from an EMBL/GenBank/DDBJ whole genome shotgun (WGS) entry which is preliminary data.</text>
</comment>
<organism evidence="1 2">
    <name type="scientific">Acanthoscelides obtectus</name>
    <name type="common">Bean weevil</name>
    <name type="synonym">Bruchus obtectus</name>
    <dbReference type="NCBI Taxonomy" id="200917"/>
    <lineage>
        <taxon>Eukaryota</taxon>
        <taxon>Metazoa</taxon>
        <taxon>Ecdysozoa</taxon>
        <taxon>Arthropoda</taxon>
        <taxon>Hexapoda</taxon>
        <taxon>Insecta</taxon>
        <taxon>Pterygota</taxon>
        <taxon>Neoptera</taxon>
        <taxon>Endopterygota</taxon>
        <taxon>Coleoptera</taxon>
        <taxon>Polyphaga</taxon>
        <taxon>Cucujiformia</taxon>
        <taxon>Chrysomeloidea</taxon>
        <taxon>Chrysomelidae</taxon>
        <taxon>Bruchinae</taxon>
        <taxon>Bruchini</taxon>
        <taxon>Acanthoscelides</taxon>
    </lineage>
</organism>
<gene>
    <name evidence="1" type="ORF">ACAOBT_LOCUS8598</name>
</gene>
<sequence>FSNNRWNCLISLLSPFSDGLRKSFRRSTVSSANFRADDRSLSGFWRYFERGRVMLNMNSHTTIATRKLPFSIEARRLAAEDDIALLDVDNSSKVATMAGNTSTNVWTESCLSMNLVSHRRRRRLF</sequence>
<name>A0A9P0K8Z3_ACAOB</name>
<accession>A0A9P0K8Z3</accession>
<dbReference type="EMBL" id="CAKOFQ010006766">
    <property type="protein sequence ID" value="CAH1969855.1"/>
    <property type="molecule type" value="Genomic_DNA"/>
</dbReference>
<proteinExistence type="predicted"/>
<keyword evidence="2" id="KW-1185">Reference proteome</keyword>
<evidence type="ECO:0000313" key="2">
    <source>
        <dbReference type="Proteomes" id="UP001152888"/>
    </source>
</evidence>
<dbReference type="Proteomes" id="UP001152888">
    <property type="component" value="Unassembled WGS sequence"/>
</dbReference>
<reference evidence="1" key="1">
    <citation type="submission" date="2022-03" db="EMBL/GenBank/DDBJ databases">
        <authorList>
            <person name="Sayadi A."/>
        </authorList>
    </citation>
    <scope>NUCLEOTIDE SEQUENCE</scope>
</reference>
<protein>
    <submittedName>
        <fullName evidence="1">Uncharacterized protein</fullName>
    </submittedName>
</protein>